<dbReference type="GO" id="GO:0006508">
    <property type="term" value="P:proteolysis"/>
    <property type="evidence" value="ECO:0007669"/>
    <property type="project" value="UniProtKB-KW"/>
</dbReference>
<evidence type="ECO:0000313" key="9">
    <source>
        <dbReference type="WBParaSite" id="GPUH_0002265201-mRNA-1"/>
    </source>
</evidence>
<dbReference type="GO" id="GO:0016926">
    <property type="term" value="P:protein desumoylation"/>
    <property type="evidence" value="ECO:0007669"/>
    <property type="project" value="TreeGrafter"/>
</dbReference>
<dbReference type="PROSITE" id="PS50600">
    <property type="entry name" value="ULP_PROTEASE"/>
    <property type="match status" value="1"/>
</dbReference>
<protein>
    <submittedName>
        <fullName evidence="9">ULP_PROTEASE domain-containing protein</fullName>
    </submittedName>
</protein>
<keyword evidence="8" id="KW-1185">Reference proteome</keyword>
<dbReference type="SUPFAM" id="SSF54001">
    <property type="entry name" value="Cysteine proteinases"/>
    <property type="match status" value="1"/>
</dbReference>
<dbReference type="InterPro" id="IPR051947">
    <property type="entry name" value="Sentrin-specific_protease"/>
</dbReference>
<evidence type="ECO:0000256" key="2">
    <source>
        <dbReference type="ARBA" id="ARBA00022553"/>
    </source>
</evidence>
<sequence>MRGIWFQLQAHPRDGPRKCSAMQQSASLCHPHVASSPTRPFAVSVVRVMQRPGSPVAYLPSPFAQGVPCRKSTPVMPGVFVRTILPAAQMSHGGEQPSTSQQSQPLTLGAKRVVQIDDEDEDSPSTPAKSQRRLEEVLLSYPRDQPNSIPISYADVEYLRPSVMLNDSIIDFYLKYIHLTLVPPERRSSIFIFSSFFYTRLTQLPAEGLSAVRDIAARAKWVHFSFFFF</sequence>
<dbReference type="GO" id="GO:0005737">
    <property type="term" value="C:cytoplasm"/>
    <property type="evidence" value="ECO:0007669"/>
    <property type="project" value="TreeGrafter"/>
</dbReference>
<comment type="similarity">
    <text evidence="1">Belongs to the peptidase C48 family.</text>
</comment>
<dbReference type="PANTHER" id="PTHR46896:SF3">
    <property type="entry name" value="FI06413P-RELATED"/>
    <property type="match status" value="1"/>
</dbReference>
<dbReference type="Gene3D" id="3.40.395.10">
    <property type="entry name" value="Adenoviral Proteinase, Chain A"/>
    <property type="match status" value="1"/>
</dbReference>
<dbReference type="OrthoDB" id="442460at2759"/>
<dbReference type="InterPro" id="IPR003653">
    <property type="entry name" value="Peptidase_C48_C"/>
</dbReference>
<evidence type="ECO:0000256" key="1">
    <source>
        <dbReference type="ARBA" id="ARBA00005234"/>
    </source>
</evidence>
<keyword evidence="3" id="KW-0645">Protease</keyword>
<evidence type="ECO:0000313" key="8">
    <source>
        <dbReference type="Proteomes" id="UP000271098"/>
    </source>
</evidence>
<dbReference type="InterPro" id="IPR038765">
    <property type="entry name" value="Papain-like_cys_pep_sf"/>
</dbReference>
<dbReference type="AlphaFoldDB" id="A0A183ENT4"/>
<evidence type="ECO:0000256" key="3">
    <source>
        <dbReference type="ARBA" id="ARBA00022670"/>
    </source>
</evidence>
<evidence type="ECO:0000256" key="4">
    <source>
        <dbReference type="ARBA" id="ARBA00022786"/>
    </source>
</evidence>
<reference evidence="7 8" key="2">
    <citation type="submission" date="2018-11" db="EMBL/GenBank/DDBJ databases">
        <authorList>
            <consortium name="Pathogen Informatics"/>
        </authorList>
    </citation>
    <scope>NUCLEOTIDE SEQUENCE [LARGE SCALE GENOMIC DNA]</scope>
</reference>
<gene>
    <name evidence="7" type="ORF">GPUH_LOCUS22627</name>
</gene>
<evidence type="ECO:0000256" key="5">
    <source>
        <dbReference type="ARBA" id="ARBA00022801"/>
    </source>
</evidence>
<feature type="domain" description="Ubiquitin-like protease family profile" evidence="6">
    <location>
        <begin position="149"/>
        <end position="229"/>
    </location>
</feature>
<proteinExistence type="inferred from homology"/>
<dbReference type="WBParaSite" id="GPUH_0002265201-mRNA-1">
    <property type="protein sequence ID" value="GPUH_0002265201-mRNA-1"/>
    <property type="gene ID" value="GPUH_0002265201"/>
</dbReference>
<keyword evidence="4" id="KW-0833">Ubl conjugation pathway</keyword>
<reference evidence="9" key="1">
    <citation type="submission" date="2016-06" db="UniProtKB">
        <authorList>
            <consortium name="WormBaseParasite"/>
        </authorList>
    </citation>
    <scope>IDENTIFICATION</scope>
</reference>
<name>A0A183ENT4_9BILA</name>
<keyword evidence="5" id="KW-0378">Hydrolase</keyword>
<organism evidence="9">
    <name type="scientific">Gongylonema pulchrum</name>
    <dbReference type="NCBI Taxonomy" id="637853"/>
    <lineage>
        <taxon>Eukaryota</taxon>
        <taxon>Metazoa</taxon>
        <taxon>Ecdysozoa</taxon>
        <taxon>Nematoda</taxon>
        <taxon>Chromadorea</taxon>
        <taxon>Rhabditida</taxon>
        <taxon>Spirurina</taxon>
        <taxon>Spiruromorpha</taxon>
        <taxon>Spiruroidea</taxon>
        <taxon>Gongylonematidae</taxon>
        <taxon>Gongylonema</taxon>
    </lineage>
</organism>
<evidence type="ECO:0000313" key="7">
    <source>
        <dbReference type="EMBL" id="VDN40312.1"/>
    </source>
</evidence>
<accession>A0A183ENT4</accession>
<dbReference type="PANTHER" id="PTHR46896">
    <property type="entry name" value="SENTRIN-SPECIFIC PROTEASE"/>
    <property type="match status" value="1"/>
</dbReference>
<dbReference type="GO" id="GO:0070139">
    <property type="term" value="F:SUMO-specific endopeptidase activity"/>
    <property type="evidence" value="ECO:0007669"/>
    <property type="project" value="TreeGrafter"/>
</dbReference>
<dbReference type="EMBL" id="UYRT01095554">
    <property type="protein sequence ID" value="VDN40312.1"/>
    <property type="molecule type" value="Genomic_DNA"/>
</dbReference>
<keyword evidence="2" id="KW-0597">Phosphoprotein</keyword>
<dbReference type="Proteomes" id="UP000271098">
    <property type="component" value="Unassembled WGS sequence"/>
</dbReference>
<dbReference type="GO" id="GO:0005634">
    <property type="term" value="C:nucleus"/>
    <property type="evidence" value="ECO:0007669"/>
    <property type="project" value="TreeGrafter"/>
</dbReference>
<evidence type="ECO:0000259" key="6">
    <source>
        <dbReference type="PROSITE" id="PS50600"/>
    </source>
</evidence>